<dbReference type="RefSeq" id="WP_340359503.1">
    <property type="nucleotide sequence ID" value="NZ_JBBKZU010000012.1"/>
</dbReference>
<name>A0ABU8VLA7_9BURK</name>
<reference evidence="1 2" key="1">
    <citation type="submission" date="2024-03" db="EMBL/GenBank/DDBJ databases">
        <title>Novel species of the genus Variovorax.</title>
        <authorList>
            <person name="Liu Q."/>
            <person name="Xin Y.-H."/>
        </authorList>
    </citation>
    <scope>NUCLEOTIDE SEQUENCE [LARGE SCALE GENOMIC DNA]</scope>
    <source>
        <strain evidence="1 2">KACC 18899</strain>
    </source>
</reference>
<organism evidence="1 2">
    <name type="scientific">Variovorax ureilyticus</name>
    <dbReference type="NCBI Taxonomy" id="1836198"/>
    <lineage>
        <taxon>Bacteria</taxon>
        <taxon>Pseudomonadati</taxon>
        <taxon>Pseudomonadota</taxon>
        <taxon>Betaproteobacteria</taxon>
        <taxon>Burkholderiales</taxon>
        <taxon>Comamonadaceae</taxon>
        <taxon>Variovorax</taxon>
    </lineage>
</organism>
<proteinExistence type="predicted"/>
<comment type="caution">
    <text evidence="1">The sequence shown here is derived from an EMBL/GenBank/DDBJ whole genome shotgun (WGS) entry which is preliminary data.</text>
</comment>
<keyword evidence="2" id="KW-1185">Reference proteome</keyword>
<dbReference type="Proteomes" id="UP001365846">
    <property type="component" value="Unassembled WGS sequence"/>
</dbReference>
<dbReference type="EMBL" id="JBBKZU010000012">
    <property type="protein sequence ID" value="MEJ8814271.1"/>
    <property type="molecule type" value="Genomic_DNA"/>
</dbReference>
<accession>A0ABU8VLA7</accession>
<protein>
    <recommendedName>
        <fullName evidence="3">Helix-turn-helix domain-containing protein</fullName>
    </recommendedName>
</protein>
<gene>
    <name evidence="1" type="ORF">WKW77_24515</name>
</gene>
<sequence>MTKEIYGTAAETKALLRDGQTYRLERLRAEDMITVDEAASLMRVNASVIEGWIRNCRCIGLAGPHGAMVVPQWQFESSLWSSIRRIGQSLGTQDPWQILGFLETSAPALDGLTPRAALEQGVPIGRVLNVAVADTH</sequence>
<evidence type="ECO:0000313" key="2">
    <source>
        <dbReference type="Proteomes" id="UP001365846"/>
    </source>
</evidence>
<evidence type="ECO:0008006" key="3">
    <source>
        <dbReference type="Google" id="ProtNLM"/>
    </source>
</evidence>
<evidence type="ECO:0000313" key="1">
    <source>
        <dbReference type="EMBL" id="MEJ8814271.1"/>
    </source>
</evidence>